<reference evidence="3" key="1">
    <citation type="journal article" date="2014" name="Front. Microbiol.">
        <title>High frequency of phylogenetically diverse reductive dehalogenase-homologous genes in deep subseafloor sedimentary metagenomes.</title>
        <authorList>
            <person name="Kawai M."/>
            <person name="Futagami T."/>
            <person name="Toyoda A."/>
            <person name="Takaki Y."/>
            <person name="Nishi S."/>
            <person name="Hori S."/>
            <person name="Arai W."/>
            <person name="Tsubouchi T."/>
            <person name="Morono Y."/>
            <person name="Uchiyama I."/>
            <person name="Ito T."/>
            <person name="Fujiyama A."/>
            <person name="Inagaki F."/>
            <person name="Takami H."/>
        </authorList>
    </citation>
    <scope>NUCLEOTIDE SEQUENCE</scope>
    <source>
        <strain evidence="3">Expedition CK06-06</strain>
    </source>
</reference>
<dbReference type="InterPro" id="IPR010998">
    <property type="entry name" value="Integrase_recombinase_N"/>
</dbReference>
<protein>
    <recommendedName>
        <fullName evidence="2">Core-binding (CB) domain-containing protein</fullName>
    </recommendedName>
</protein>
<feature type="non-terminal residue" evidence="3">
    <location>
        <position position="77"/>
    </location>
</feature>
<dbReference type="InterPro" id="IPR004107">
    <property type="entry name" value="Integrase_SAM-like_N"/>
</dbReference>
<proteinExistence type="predicted"/>
<dbReference type="EMBL" id="BART01022235">
    <property type="protein sequence ID" value="GAG93892.1"/>
    <property type="molecule type" value="Genomic_DNA"/>
</dbReference>
<dbReference type="SUPFAM" id="SSF47823">
    <property type="entry name" value="lambda integrase-like, N-terminal domain"/>
    <property type="match status" value="1"/>
</dbReference>
<dbReference type="AlphaFoldDB" id="X1CLL1"/>
<dbReference type="Gene3D" id="1.10.150.130">
    <property type="match status" value="1"/>
</dbReference>
<name>X1CLL1_9ZZZZ</name>
<dbReference type="Pfam" id="PF02899">
    <property type="entry name" value="Phage_int_SAM_1"/>
    <property type="match status" value="1"/>
</dbReference>
<organism evidence="3">
    <name type="scientific">marine sediment metagenome</name>
    <dbReference type="NCBI Taxonomy" id="412755"/>
    <lineage>
        <taxon>unclassified sequences</taxon>
        <taxon>metagenomes</taxon>
        <taxon>ecological metagenomes</taxon>
    </lineage>
</organism>
<evidence type="ECO:0000259" key="2">
    <source>
        <dbReference type="PROSITE" id="PS51900"/>
    </source>
</evidence>
<comment type="caution">
    <text evidence="3">The sequence shown here is derived from an EMBL/GenBank/DDBJ whole genome shotgun (WGS) entry which is preliminary data.</text>
</comment>
<dbReference type="PROSITE" id="PS51900">
    <property type="entry name" value="CB"/>
    <property type="match status" value="1"/>
</dbReference>
<evidence type="ECO:0000313" key="3">
    <source>
        <dbReference type="EMBL" id="GAG93892.1"/>
    </source>
</evidence>
<dbReference type="InterPro" id="IPR044068">
    <property type="entry name" value="CB"/>
</dbReference>
<dbReference type="GO" id="GO:0003677">
    <property type="term" value="F:DNA binding"/>
    <property type="evidence" value="ECO:0007669"/>
    <property type="project" value="UniProtKB-KW"/>
</dbReference>
<sequence>MKNLFISELIPEFLISKEIEEGNSKSTIKAYNYDLEKYIEIVGDSNIELVTPTKIRLFIKSLKDKNYTKRAIARKIA</sequence>
<keyword evidence="1" id="KW-0238">DNA-binding</keyword>
<gene>
    <name evidence="3" type="ORF">S01H4_40763</name>
</gene>
<dbReference type="GO" id="GO:0015074">
    <property type="term" value="P:DNA integration"/>
    <property type="evidence" value="ECO:0007669"/>
    <property type="project" value="InterPro"/>
</dbReference>
<evidence type="ECO:0000256" key="1">
    <source>
        <dbReference type="ARBA" id="ARBA00023125"/>
    </source>
</evidence>
<accession>X1CLL1</accession>
<feature type="domain" description="Core-binding (CB)" evidence="2">
    <location>
        <begin position="4"/>
        <end position="77"/>
    </location>
</feature>